<evidence type="ECO:0000259" key="13">
    <source>
        <dbReference type="Pfam" id="PF09335"/>
    </source>
</evidence>
<name>A0A2U2J137_9SPHN</name>
<dbReference type="InterPro" id="IPR036188">
    <property type="entry name" value="FAD/NAD-bd_sf"/>
</dbReference>
<dbReference type="GO" id="GO:0050660">
    <property type="term" value="F:flavin adenine dinucleotide binding"/>
    <property type="evidence" value="ECO:0007669"/>
    <property type="project" value="TreeGrafter"/>
</dbReference>
<evidence type="ECO:0000259" key="11">
    <source>
        <dbReference type="Pfam" id="PF02852"/>
    </source>
</evidence>
<feature type="domain" description="VTT" evidence="13">
    <location>
        <begin position="71"/>
        <end position="184"/>
    </location>
</feature>
<feature type="transmembrane region" description="Helical" evidence="10">
    <location>
        <begin position="83"/>
        <end position="103"/>
    </location>
</feature>
<evidence type="ECO:0000256" key="2">
    <source>
        <dbReference type="ARBA" id="ARBA00007532"/>
    </source>
</evidence>
<dbReference type="InterPro" id="IPR032816">
    <property type="entry name" value="VTT_dom"/>
</dbReference>
<feature type="transmembrane region" description="Helical" evidence="10">
    <location>
        <begin position="239"/>
        <end position="257"/>
    </location>
</feature>
<keyword evidence="4 9" id="KW-0274">FAD</keyword>
<accession>A0A2U2J137</accession>
<dbReference type="Gene3D" id="3.50.50.60">
    <property type="entry name" value="FAD/NAD(P)-binding domain"/>
    <property type="match status" value="2"/>
</dbReference>
<dbReference type="AlphaFoldDB" id="A0A2U2J137"/>
<dbReference type="GO" id="GO:0016668">
    <property type="term" value="F:oxidoreductase activity, acting on a sulfur group of donors, NAD(P) as acceptor"/>
    <property type="evidence" value="ECO:0007669"/>
    <property type="project" value="InterPro"/>
</dbReference>
<dbReference type="Pfam" id="PF02852">
    <property type="entry name" value="Pyr_redox_dim"/>
    <property type="match status" value="1"/>
</dbReference>
<evidence type="ECO:0000256" key="6">
    <source>
        <dbReference type="ARBA" id="ARBA00023002"/>
    </source>
</evidence>
<dbReference type="PANTHER" id="PTHR43014:SF2">
    <property type="entry name" value="MERCURIC REDUCTASE"/>
    <property type="match status" value="1"/>
</dbReference>
<evidence type="ECO:0000256" key="9">
    <source>
        <dbReference type="RuleBase" id="RU003691"/>
    </source>
</evidence>
<dbReference type="Gene3D" id="3.30.390.30">
    <property type="match status" value="1"/>
</dbReference>
<evidence type="ECO:0000313" key="15">
    <source>
        <dbReference type="Proteomes" id="UP000245916"/>
    </source>
</evidence>
<comment type="caution">
    <text evidence="14">The sequence shown here is derived from an EMBL/GenBank/DDBJ whole genome shotgun (WGS) entry which is preliminary data.</text>
</comment>
<dbReference type="RefSeq" id="WP_109270184.1">
    <property type="nucleotide sequence ID" value="NZ_QFFF01000001.1"/>
</dbReference>
<feature type="transmembrane region" description="Helical" evidence="10">
    <location>
        <begin position="200"/>
        <end position="218"/>
    </location>
</feature>
<evidence type="ECO:0000256" key="8">
    <source>
        <dbReference type="ARBA" id="ARBA00023284"/>
    </source>
</evidence>
<evidence type="ECO:0000256" key="5">
    <source>
        <dbReference type="ARBA" id="ARBA00022857"/>
    </source>
</evidence>
<feature type="transmembrane region" description="Helical" evidence="10">
    <location>
        <begin position="161"/>
        <end position="180"/>
    </location>
</feature>
<dbReference type="InterPro" id="IPR012999">
    <property type="entry name" value="Pyr_OxRdtase_I_AS"/>
</dbReference>
<evidence type="ECO:0000259" key="12">
    <source>
        <dbReference type="Pfam" id="PF07992"/>
    </source>
</evidence>
<keyword evidence="10" id="KW-0812">Transmembrane</keyword>
<feature type="domain" description="FAD/NAD(P)-binding" evidence="12">
    <location>
        <begin position="239"/>
        <end position="554"/>
    </location>
</feature>
<feature type="domain" description="Pyridine nucleotide-disulphide oxidoreductase dimerisation" evidence="11">
    <location>
        <begin position="576"/>
        <end position="684"/>
    </location>
</feature>
<dbReference type="SUPFAM" id="SSF51905">
    <property type="entry name" value="FAD/NAD(P)-binding domain"/>
    <property type="match status" value="1"/>
</dbReference>
<evidence type="ECO:0000256" key="7">
    <source>
        <dbReference type="ARBA" id="ARBA00023157"/>
    </source>
</evidence>
<dbReference type="PANTHER" id="PTHR43014">
    <property type="entry name" value="MERCURIC REDUCTASE"/>
    <property type="match status" value="1"/>
</dbReference>
<comment type="similarity">
    <text evidence="2 9">Belongs to the class-I pyridine nucleotide-disulfide oxidoreductase family.</text>
</comment>
<evidence type="ECO:0000313" key="14">
    <source>
        <dbReference type="EMBL" id="PWG02044.1"/>
    </source>
</evidence>
<dbReference type="Pfam" id="PF07992">
    <property type="entry name" value="Pyr_redox_2"/>
    <property type="match status" value="1"/>
</dbReference>
<evidence type="ECO:0000256" key="10">
    <source>
        <dbReference type="SAM" id="Phobius"/>
    </source>
</evidence>
<reference evidence="14 15" key="1">
    <citation type="submission" date="2018-05" db="EMBL/GenBank/DDBJ databases">
        <title>Genome of Sphingosinicella humi QZX222.</title>
        <authorList>
            <person name="Qiao Z."/>
            <person name="Wang G."/>
        </authorList>
    </citation>
    <scope>NUCLEOTIDE SEQUENCE [LARGE SCALE GENOMIC DNA]</scope>
    <source>
        <strain evidence="14 15">QZX222</strain>
    </source>
</reference>
<dbReference type="FunFam" id="3.30.390.30:FF:000001">
    <property type="entry name" value="Dihydrolipoyl dehydrogenase"/>
    <property type="match status" value="1"/>
</dbReference>
<keyword evidence="7" id="KW-1015">Disulfide bond</keyword>
<keyword evidence="3 9" id="KW-0285">Flavoprotein</keyword>
<dbReference type="PRINTS" id="PR00368">
    <property type="entry name" value="FADPNR"/>
</dbReference>
<dbReference type="EMBL" id="QFFF01000001">
    <property type="protein sequence ID" value="PWG02044.1"/>
    <property type="molecule type" value="Genomic_DNA"/>
</dbReference>
<dbReference type="InterPro" id="IPR016156">
    <property type="entry name" value="FAD/NAD-linked_Rdtase_dimer_sf"/>
</dbReference>
<dbReference type="Pfam" id="PF09335">
    <property type="entry name" value="VTT_dom"/>
    <property type="match status" value="1"/>
</dbReference>
<comment type="cofactor">
    <cofactor evidence="1">
        <name>FAD</name>
        <dbReference type="ChEBI" id="CHEBI:57692"/>
    </cofactor>
</comment>
<keyword evidence="5" id="KW-0521">NADP</keyword>
<dbReference type="SUPFAM" id="SSF55424">
    <property type="entry name" value="FAD/NAD-linked reductases, dimerisation (C-terminal) domain"/>
    <property type="match status" value="1"/>
</dbReference>
<keyword evidence="10" id="KW-0472">Membrane</keyword>
<dbReference type="PROSITE" id="PS00076">
    <property type="entry name" value="PYRIDINE_REDOX_1"/>
    <property type="match status" value="1"/>
</dbReference>
<keyword evidence="10" id="KW-1133">Transmembrane helix</keyword>
<dbReference type="Proteomes" id="UP000245916">
    <property type="component" value="Unassembled WGS sequence"/>
</dbReference>
<dbReference type="InterPro" id="IPR023753">
    <property type="entry name" value="FAD/NAD-binding_dom"/>
</dbReference>
<dbReference type="OrthoDB" id="9781772at2"/>
<feature type="transmembrane region" description="Helical" evidence="10">
    <location>
        <begin position="51"/>
        <end position="76"/>
    </location>
</feature>
<keyword evidence="8 9" id="KW-0676">Redox-active center</keyword>
<gene>
    <name evidence="14" type="ORF">DF286_03540</name>
</gene>
<organism evidence="14 15">
    <name type="scientific">Allosphingosinicella humi</name>
    <dbReference type="NCBI Taxonomy" id="2068657"/>
    <lineage>
        <taxon>Bacteria</taxon>
        <taxon>Pseudomonadati</taxon>
        <taxon>Pseudomonadota</taxon>
        <taxon>Alphaproteobacteria</taxon>
        <taxon>Sphingomonadales</taxon>
        <taxon>Sphingomonadaceae</taxon>
        <taxon>Allosphingosinicella</taxon>
    </lineage>
</organism>
<protein>
    <submittedName>
        <fullName evidence="14">Pyridine nucleotide-disulfide oxidoreductase</fullName>
    </submittedName>
</protein>
<dbReference type="PRINTS" id="PR00411">
    <property type="entry name" value="PNDRDTASEI"/>
</dbReference>
<sequence>MKLGKAGLLLLIAAAIGAFFMLDLDRFLTLEFVKAQQAGLATALESDPLPLIAGFFLVYVAVTALSLPGAAILTLAAGAVFGLWLGTLIASLASTAGAVLAFLSSRYLLRGWVRKRFGRRAKAIDEGIERDGTFYLLTLRLIPIFPFFLVNLAMGLTAMRVATYAAVSWIGMLAGTFVYVNAGTQLAAIDNVGDILSPGLIGSLALLGLFPLIAKFVIGRLRRRHAYKGWRRPRRYDRNLIVIGAGAGGLVTAYIAATVRAKVTLIEANRMGGDCLNTGCVPSKALIRTARLAHEIRNADWYGLAPREPAFDFKAVMKRIRTIIEIIEPADSVERYTSLGVDVRLGHARIVDPWTVEIDGAERLTARAIVIAAGGEPAVPDIPGLAESGYLTSDTMWNELAHRDALPGRLLILGGGPIGTEMAQAFARLGSKVTQIEHGPRLLAKEDAEVSAFVEERLREEGVDIRTGHEALRVEGKTLITRADHKEVAVPFDELIVAVGRKARLTGYGLEDLGIRTDKSVVTNDYLETLYPNIFAVGDVAGPYQFTHFAAHQAWYAAVNALFGSLRRFRADYSIIPRVTFTDPEVAVVGHNERSARAANIDHEVVRFDLGHLDRAVAEGANRGFVKLLIAPGKDRILGAAVVAHNAGETIAEIVLAMKHGIGLDKLLGTIHAYPTMAEANKYAAGEWKKAHKPERLLRWVERYHGWRRG</sequence>
<evidence type="ECO:0000256" key="3">
    <source>
        <dbReference type="ARBA" id="ARBA00022630"/>
    </source>
</evidence>
<evidence type="ECO:0000256" key="1">
    <source>
        <dbReference type="ARBA" id="ARBA00001974"/>
    </source>
</evidence>
<dbReference type="InterPro" id="IPR004099">
    <property type="entry name" value="Pyr_nucl-diS_OxRdtase_dimer"/>
</dbReference>
<keyword evidence="6 9" id="KW-0560">Oxidoreductase</keyword>
<keyword evidence="15" id="KW-1185">Reference proteome</keyword>
<proteinExistence type="inferred from homology"/>
<evidence type="ECO:0000256" key="4">
    <source>
        <dbReference type="ARBA" id="ARBA00022827"/>
    </source>
</evidence>
<feature type="transmembrane region" description="Helical" evidence="10">
    <location>
        <begin position="134"/>
        <end position="154"/>
    </location>
</feature>
<dbReference type="GO" id="GO:0003955">
    <property type="term" value="F:NAD(P)H dehydrogenase (quinone) activity"/>
    <property type="evidence" value="ECO:0007669"/>
    <property type="project" value="TreeGrafter"/>
</dbReference>